<evidence type="ECO:0000256" key="5">
    <source>
        <dbReference type="ARBA" id="ARBA00022603"/>
    </source>
</evidence>
<dbReference type="GO" id="GO:0032259">
    <property type="term" value="P:methylation"/>
    <property type="evidence" value="ECO:0007669"/>
    <property type="project" value="UniProtKB-KW"/>
</dbReference>
<evidence type="ECO:0000256" key="2">
    <source>
        <dbReference type="ARBA" id="ARBA00003455"/>
    </source>
</evidence>
<gene>
    <name evidence="9" type="ORF">ONB1V03_LOCUS12169</name>
</gene>
<reference evidence="9" key="1">
    <citation type="submission" date="2020-11" db="EMBL/GenBank/DDBJ databases">
        <authorList>
            <person name="Tran Van P."/>
        </authorList>
    </citation>
    <scope>NUCLEOTIDE SEQUENCE</scope>
</reference>
<dbReference type="Gene3D" id="3.40.50.150">
    <property type="entry name" value="Vaccinia Virus protein VP39"/>
    <property type="match status" value="1"/>
</dbReference>
<dbReference type="Pfam" id="PF04072">
    <property type="entry name" value="LCM"/>
    <property type="match status" value="1"/>
</dbReference>
<sequence length="604" mass="68509">MSVGGCDEQDVKTQTLWWTRRLSGRAFGTGMAAKDSMRRFGDDLTELLLSFLSLSEKLRFECVSTQWQRLVFRRHRELVVKNFLHKMVDSDGQRSVRLERMATIVRKCRSLEALDFSECHSVANYCQMFALIADNCPHMTYIKCDLSLVSEDVFEAFAAKLGPQLRGYDVRANNQSVENTLSLRLLRVCRHLRELNANLSHITSGDEVLARNLRRMSFFYTHKDVQSLRTFVAQNAATLKALEVMSADSEWTNCESSRSKAAIAGLRYIDDPFAALFCSSPLKRTPEINRGYYGRCLAVNHVIREFCRREGASAQVVNIGSGFDALFWRLSAEKTPFARVVDVDTPHVCAQKIHAIDKWPQLKAEVAEERREGSREGSLHSRRYHCIASDATKGRKLTQLLTEECEVSSSAPVLFVFECVLLYWSKDTTEALVATLSRAFTSAAFLVFDVFNTDDRFGHVMQESLSQRDTPLLGVASSQSLDDWRQKFVQNGAKNVTVWDMKTVYEELLPREDRQRAERLEFLDETELLTQLLSHYCLLFASNYCPVFCTSDSSDPKITADAINSVAVRVWNHSRHLVSDSRNQRFCGSPPDVSGVAVDPKSKA</sequence>
<evidence type="ECO:0000256" key="3">
    <source>
        <dbReference type="ARBA" id="ARBA00010703"/>
    </source>
</evidence>
<accession>A0A7R9QRH2</accession>
<dbReference type="InterPro" id="IPR007213">
    <property type="entry name" value="Ppm1/Ppm2/Tcmp"/>
</dbReference>
<organism evidence="9">
    <name type="scientific">Oppiella nova</name>
    <dbReference type="NCBI Taxonomy" id="334625"/>
    <lineage>
        <taxon>Eukaryota</taxon>
        <taxon>Metazoa</taxon>
        <taxon>Ecdysozoa</taxon>
        <taxon>Arthropoda</taxon>
        <taxon>Chelicerata</taxon>
        <taxon>Arachnida</taxon>
        <taxon>Acari</taxon>
        <taxon>Acariformes</taxon>
        <taxon>Sarcoptiformes</taxon>
        <taxon>Oribatida</taxon>
        <taxon>Brachypylina</taxon>
        <taxon>Oppioidea</taxon>
        <taxon>Oppiidae</taxon>
        <taxon>Oppiella</taxon>
    </lineage>
</organism>
<name>A0A7R9QRH2_9ACAR</name>
<dbReference type="EC" id="2.1.1.233" evidence="4"/>
<dbReference type="Gene3D" id="3.80.10.10">
    <property type="entry name" value="Ribonuclease Inhibitor"/>
    <property type="match status" value="1"/>
</dbReference>
<evidence type="ECO:0000256" key="6">
    <source>
        <dbReference type="ARBA" id="ARBA00022679"/>
    </source>
</evidence>
<proteinExistence type="inferred from homology"/>
<keyword evidence="6" id="KW-0808">Transferase</keyword>
<keyword evidence="7" id="KW-0949">S-adenosyl-L-methionine</keyword>
<dbReference type="InterPro" id="IPR032675">
    <property type="entry name" value="LRR_dom_sf"/>
</dbReference>
<dbReference type="GO" id="GO:0005829">
    <property type="term" value="C:cytosol"/>
    <property type="evidence" value="ECO:0007669"/>
    <property type="project" value="TreeGrafter"/>
</dbReference>
<evidence type="ECO:0000256" key="8">
    <source>
        <dbReference type="ARBA" id="ARBA00032526"/>
    </source>
</evidence>
<dbReference type="AlphaFoldDB" id="A0A7R9QRH2"/>
<evidence type="ECO:0000256" key="7">
    <source>
        <dbReference type="ARBA" id="ARBA00022691"/>
    </source>
</evidence>
<dbReference type="PANTHER" id="PTHR13600">
    <property type="entry name" value="LEUCINE CARBOXYL METHYLTRANSFERASE"/>
    <property type="match status" value="1"/>
</dbReference>
<comment type="similarity">
    <text evidence="3">Belongs to the methyltransferase superfamily. LCMT family.</text>
</comment>
<dbReference type="SUPFAM" id="SSF53335">
    <property type="entry name" value="S-adenosyl-L-methionine-dependent methyltransferases"/>
    <property type="match status" value="1"/>
</dbReference>
<comment type="function">
    <text evidence="2">Methylates the carboxyl group of the C-terminal leucine residue of protein phosphatase 2A catalytic subunits to form alpha-leucine ester residues.</text>
</comment>
<dbReference type="PANTHER" id="PTHR13600:SF33">
    <property type="entry name" value="LEUCINE CARBOXYL METHYLTRANSFERASE 1"/>
    <property type="match status" value="1"/>
</dbReference>
<dbReference type="EMBL" id="OC924458">
    <property type="protein sequence ID" value="CAD7655526.1"/>
    <property type="molecule type" value="Genomic_DNA"/>
</dbReference>
<dbReference type="EMBL" id="CAJPVJ010009633">
    <property type="protein sequence ID" value="CAG2172713.1"/>
    <property type="molecule type" value="Genomic_DNA"/>
</dbReference>
<dbReference type="OrthoDB" id="203237at2759"/>
<dbReference type="InterPro" id="IPR036047">
    <property type="entry name" value="F-box-like_dom_sf"/>
</dbReference>
<dbReference type="Proteomes" id="UP000728032">
    <property type="component" value="Unassembled WGS sequence"/>
</dbReference>
<protein>
    <recommendedName>
        <fullName evidence="4">[phosphatase 2A protein]-leucine-carboxy methyltransferase</fullName>
        <ecNumber evidence="4">2.1.1.233</ecNumber>
    </recommendedName>
    <alternativeName>
        <fullName evidence="8">[Phosphatase 2A protein]-leucine-carboxy methyltransferase 1</fullName>
    </alternativeName>
</protein>
<keyword evidence="5" id="KW-0489">Methyltransferase</keyword>
<evidence type="ECO:0000313" key="10">
    <source>
        <dbReference type="Proteomes" id="UP000728032"/>
    </source>
</evidence>
<comment type="catalytic activity">
    <reaction evidence="1">
        <text>[phosphatase 2A protein]-C-terminal L-leucine + S-adenosyl-L-methionine = [phosphatase 2A protein]-C-terminal L-leucine methyl ester + S-adenosyl-L-homocysteine</text>
        <dbReference type="Rhea" id="RHEA:48544"/>
        <dbReference type="Rhea" id="RHEA-COMP:12134"/>
        <dbReference type="Rhea" id="RHEA-COMP:12135"/>
        <dbReference type="ChEBI" id="CHEBI:57856"/>
        <dbReference type="ChEBI" id="CHEBI:59789"/>
        <dbReference type="ChEBI" id="CHEBI:90516"/>
        <dbReference type="ChEBI" id="CHEBI:90517"/>
        <dbReference type="EC" id="2.1.1.233"/>
    </reaction>
</comment>
<evidence type="ECO:0000313" key="9">
    <source>
        <dbReference type="EMBL" id="CAD7655526.1"/>
    </source>
</evidence>
<dbReference type="SUPFAM" id="SSF81383">
    <property type="entry name" value="F-box domain"/>
    <property type="match status" value="1"/>
</dbReference>
<keyword evidence="10" id="KW-1185">Reference proteome</keyword>
<dbReference type="SUPFAM" id="SSF52047">
    <property type="entry name" value="RNI-like"/>
    <property type="match status" value="1"/>
</dbReference>
<dbReference type="InterPro" id="IPR029063">
    <property type="entry name" value="SAM-dependent_MTases_sf"/>
</dbReference>
<dbReference type="GO" id="GO:0018423">
    <property type="term" value="F:protein C-terminal leucine carboxyl O-methyltransferase activity"/>
    <property type="evidence" value="ECO:0007669"/>
    <property type="project" value="UniProtKB-EC"/>
</dbReference>
<dbReference type="InterPro" id="IPR016651">
    <property type="entry name" value="LCMT1"/>
</dbReference>
<evidence type="ECO:0000256" key="1">
    <source>
        <dbReference type="ARBA" id="ARBA00000724"/>
    </source>
</evidence>
<evidence type="ECO:0000256" key="4">
    <source>
        <dbReference type="ARBA" id="ARBA00012834"/>
    </source>
</evidence>